<reference evidence="2" key="1">
    <citation type="submission" date="2021-06" db="EMBL/GenBank/DDBJ databases">
        <authorList>
            <person name="Criscuolo A."/>
        </authorList>
    </citation>
    <scope>NUCLEOTIDE SEQUENCE</scope>
    <source>
        <strain evidence="2">CIP111600</strain>
    </source>
</reference>
<dbReference type="EMBL" id="CAJVAS010000012">
    <property type="protein sequence ID" value="CAG7629868.1"/>
    <property type="molecule type" value="Genomic_DNA"/>
</dbReference>
<dbReference type="PANTHER" id="PTHR43792">
    <property type="entry name" value="GNAT FAMILY, PUTATIVE (AFU_ORTHOLOGUE AFUA_3G00765)-RELATED-RELATED"/>
    <property type="match status" value="1"/>
</dbReference>
<proteinExistence type="predicted"/>
<name>A0A916K333_9BACL</name>
<dbReference type="InterPro" id="IPR051531">
    <property type="entry name" value="N-acetyltransferase"/>
</dbReference>
<protein>
    <recommendedName>
        <fullName evidence="1">N-acetyltransferase domain-containing protein</fullName>
    </recommendedName>
</protein>
<dbReference type="Pfam" id="PF13302">
    <property type="entry name" value="Acetyltransf_3"/>
    <property type="match status" value="1"/>
</dbReference>
<accession>A0A916K333</accession>
<dbReference type="AlphaFoldDB" id="A0A916K333"/>
<sequence length="174" mass="19692">MKLETPRLLLVTMDLPMIDAAARNDRQAFESLGYTCSDEWPSADFREALPYYRELMVKNNGTRGFDSWIVVEKNANEIVGGVGFIGDPDPEGIIEIGFGINESHRRKGYCYEAAKALLEWAANHDEVKRITARCEPGNLSSQAVLEKLGFATQESEDEEMLHWVYRGERSAQMK</sequence>
<organism evidence="2 3">
    <name type="scientific">Paenibacillus solanacearum</name>
    <dbReference type="NCBI Taxonomy" id="2048548"/>
    <lineage>
        <taxon>Bacteria</taxon>
        <taxon>Bacillati</taxon>
        <taxon>Bacillota</taxon>
        <taxon>Bacilli</taxon>
        <taxon>Bacillales</taxon>
        <taxon>Paenibacillaceae</taxon>
        <taxon>Paenibacillus</taxon>
    </lineage>
</organism>
<comment type="caution">
    <text evidence="2">The sequence shown here is derived from an EMBL/GenBank/DDBJ whole genome shotgun (WGS) entry which is preliminary data.</text>
</comment>
<evidence type="ECO:0000259" key="1">
    <source>
        <dbReference type="PROSITE" id="PS51186"/>
    </source>
</evidence>
<dbReference type="GO" id="GO:0016747">
    <property type="term" value="F:acyltransferase activity, transferring groups other than amino-acyl groups"/>
    <property type="evidence" value="ECO:0007669"/>
    <property type="project" value="InterPro"/>
</dbReference>
<dbReference type="InterPro" id="IPR000182">
    <property type="entry name" value="GNAT_dom"/>
</dbReference>
<dbReference type="PANTHER" id="PTHR43792:SF13">
    <property type="entry name" value="ACETYLTRANSFERASE"/>
    <property type="match status" value="1"/>
</dbReference>
<keyword evidence="3" id="KW-1185">Reference proteome</keyword>
<dbReference type="Proteomes" id="UP000693672">
    <property type="component" value="Unassembled WGS sequence"/>
</dbReference>
<feature type="domain" description="N-acetyltransferase" evidence="1">
    <location>
        <begin position="16"/>
        <end position="172"/>
    </location>
</feature>
<gene>
    <name evidence="2" type="ORF">PAESOLCIP111_03144</name>
</gene>
<evidence type="ECO:0000313" key="3">
    <source>
        <dbReference type="Proteomes" id="UP000693672"/>
    </source>
</evidence>
<evidence type="ECO:0000313" key="2">
    <source>
        <dbReference type="EMBL" id="CAG7629868.1"/>
    </source>
</evidence>
<dbReference type="PROSITE" id="PS51186">
    <property type="entry name" value="GNAT"/>
    <property type="match status" value="1"/>
</dbReference>
<dbReference type="CDD" id="cd04301">
    <property type="entry name" value="NAT_SF"/>
    <property type="match status" value="1"/>
</dbReference>
<dbReference type="RefSeq" id="WP_218092897.1">
    <property type="nucleotide sequence ID" value="NZ_CAJVAS010000012.1"/>
</dbReference>